<dbReference type="InterPro" id="IPR005467">
    <property type="entry name" value="His_kinase_dom"/>
</dbReference>
<evidence type="ECO:0000256" key="1">
    <source>
        <dbReference type="ARBA" id="ARBA00000085"/>
    </source>
</evidence>
<dbReference type="GeneID" id="68613399"/>
<evidence type="ECO:0000313" key="7">
    <source>
        <dbReference type="EMBL" id="GAA5054854.1"/>
    </source>
</evidence>
<dbReference type="EMBL" id="BAABKX010000014">
    <property type="protein sequence ID" value="GAA5054854.1"/>
    <property type="molecule type" value="Genomic_DNA"/>
</dbReference>
<dbReference type="InterPro" id="IPR004358">
    <property type="entry name" value="Sig_transdc_His_kin-like_C"/>
</dbReference>
<dbReference type="RefSeq" id="WP_227773214.1">
    <property type="nucleotide sequence ID" value="NZ_BAABKX010000014.1"/>
</dbReference>
<dbReference type="PANTHER" id="PTHR43711">
    <property type="entry name" value="TWO-COMPONENT HISTIDINE KINASE"/>
    <property type="match status" value="1"/>
</dbReference>
<comment type="catalytic activity">
    <reaction evidence="1">
        <text>ATP + protein L-histidine = ADP + protein N-phospho-L-histidine.</text>
        <dbReference type="EC" id="2.7.13.3"/>
    </reaction>
</comment>
<dbReference type="InterPro" id="IPR036890">
    <property type="entry name" value="HATPase_C_sf"/>
</dbReference>
<sequence>MSDTSSSAVLHVANSVSSSESVVGLYIEDDAQGIPDALHESVFETGYSTAETGTGFGLTIVKQIAETHGWDVSVREDETGGTRFEFIEVELVE</sequence>
<dbReference type="PRINTS" id="PR00344">
    <property type="entry name" value="BCTRLSENSOR"/>
</dbReference>
<evidence type="ECO:0000313" key="8">
    <source>
        <dbReference type="Proteomes" id="UP001501729"/>
    </source>
</evidence>
<evidence type="ECO:0000256" key="3">
    <source>
        <dbReference type="ARBA" id="ARBA00022679"/>
    </source>
</evidence>
<organism evidence="7 8">
    <name type="scientific">Haladaptatus pallidirubidus</name>
    <dbReference type="NCBI Taxonomy" id="1008152"/>
    <lineage>
        <taxon>Archaea</taxon>
        <taxon>Methanobacteriati</taxon>
        <taxon>Methanobacteriota</taxon>
        <taxon>Stenosarchaea group</taxon>
        <taxon>Halobacteria</taxon>
        <taxon>Halobacteriales</taxon>
        <taxon>Haladaptataceae</taxon>
        <taxon>Haladaptatus</taxon>
    </lineage>
</organism>
<evidence type="ECO:0000256" key="2">
    <source>
        <dbReference type="ARBA" id="ARBA00012438"/>
    </source>
</evidence>
<dbReference type="Proteomes" id="UP001501729">
    <property type="component" value="Unassembled WGS sequence"/>
</dbReference>
<dbReference type="AlphaFoldDB" id="A0AAV3UK97"/>
<dbReference type="InterPro" id="IPR050736">
    <property type="entry name" value="Sensor_HK_Regulatory"/>
</dbReference>
<keyword evidence="5" id="KW-0902">Two-component regulatory system</keyword>
<gene>
    <name evidence="7" type="ORF">GCM10025751_33870</name>
</gene>
<dbReference type="EC" id="2.7.13.3" evidence="2"/>
<proteinExistence type="predicted"/>
<feature type="domain" description="Histidine kinase" evidence="6">
    <location>
        <begin position="1"/>
        <end position="86"/>
    </location>
</feature>
<evidence type="ECO:0000256" key="4">
    <source>
        <dbReference type="ARBA" id="ARBA00022777"/>
    </source>
</evidence>
<reference evidence="7 8" key="1">
    <citation type="journal article" date="2019" name="Int. J. Syst. Evol. Microbiol.">
        <title>The Global Catalogue of Microorganisms (GCM) 10K type strain sequencing project: providing services to taxonomists for standard genome sequencing and annotation.</title>
        <authorList>
            <consortium name="The Broad Institute Genomics Platform"/>
            <consortium name="The Broad Institute Genome Sequencing Center for Infectious Disease"/>
            <person name="Wu L."/>
            <person name="Ma J."/>
        </authorList>
    </citation>
    <scope>NUCLEOTIDE SEQUENCE [LARGE SCALE GENOMIC DNA]</scope>
    <source>
        <strain evidence="7 8">JCM 17504</strain>
    </source>
</reference>
<name>A0AAV3UK97_9EURY</name>
<dbReference type="PROSITE" id="PS50109">
    <property type="entry name" value="HIS_KIN"/>
    <property type="match status" value="1"/>
</dbReference>
<evidence type="ECO:0000256" key="5">
    <source>
        <dbReference type="ARBA" id="ARBA00023012"/>
    </source>
</evidence>
<evidence type="ECO:0000259" key="6">
    <source>
        <dbReference type="PROSITE" id="PS50109"/>
    </source>
</evidence>
<keyword evidence="4" id="KW-0418">Kinase</keyword>
<keyword evidence="3" id="KW-0808">Transferase</keyword>
<dbReference type="Pfam" id="PF02518">
    <property type="entry name" value="HATPase_c"/>
    <property type="match status" value="1"/>
</dbReference>
<keyword evidence="8" id="KW-1185">Reference proteome</keyword>
<dbReference type="InterPro" id="IPR003594">
    <property type="entry name" value="HATPase_dom"/>
</dbReference>
<protein>
    <recommendedName>
        <fullName evidence="2">histidine kinase</fullName>
        <ecNumber evidence="2">2.7.13.3</ecNumber>
    </recommendedName>
</protein>
<dbReference type="SUPFAM" id="SSF55874">
    <property type="entry name" value="ATPase domain of HSP90 chaperone/DNA topoisomerase II/histidine kinase"/>
    <property type="match status" value="1"/>
</dbReference>
<dbReference type="GO" id="GO:0004673">
    <property type="term" value="F:protein histidine kinase activity"/>
    <property type="evidence" value="ECO:0007669"/>
    <property type="project" value="UniProtKB-EC"/>
</dbReference>
<accession>A0AAV3UK97</accession>
<dbReference type="Gene3D" id="3.30.565.10">
    <property type="entry name" value="Histidine kinase-like ATPase, C-terminal domain"/>
    <property type="match status" value="1"/>
</dbReference>
<dbReference type="PANTHER" id="PTHR43711:SF1">
    <property type="entry name" value="HISTIDINE KINASE 1"/>
    <property type="match status" value="1"/>
</dbReference>
<dbReference type="GO" id="GO:0000160">
    <property type="term" value="P:phosphorelay signal transduction system"/>
    <property type="evidence" value="ECO:0007669"/>
    <property type="project" value="UniProtKB-KW"/>
</dbReference>
<comment type="caution">
    <text evidence="7">The sequence shown here is derived from an EMBL/GenBank/DDBJ whole genome shotgun (WGS) entry which is preliminary data.</text>
</comment>